<feature type="transmembrane region" description="Helical" evidence="14">
    <location>
        <begin position="441"/>
        <end position="459"/>
    </location>
</feature>
<evidence type="ECO:0000256" key="4">
    <source>
        <dbReference type="ARBA" id="ARBA00022475"/>
    </source>
</evidence>
<dbReference type="GO" id="GO:0005886">
    <property type="term" value="C:plasma membrane"/>
    <property type="evidence" value="ECO:0007669"/>
    <property type="project" value="UniProtKB-SubCell"/>
</dbReference>
<protein>
    <submittedName>
        <fullName evidence="15">Na+/proline symporter</fullName>
    </submittedName>
</protein>
<dbReference type="InterPro" id="IPR018212">
    <property type="entry name" value="Na/solute_symporter_CS"/>
</dbReference>
<dbReference type="GO" id="GO:0046942">
    <property type="term" value="P:carboxylic acid transport"/>
    <property type="evidence" value="ECO:0007669"/>
    <property type="project" value="UniProtKB-ARBA"/>
</dbReference>
<feature type="transmembrane region" description="Helical" evidence="14">
    <location>
        <begin position="350"/>
        <end position="371"/>
    </location>
</feature>
<keyword evidence="5 14" id="KW-0812">Transmembrane</keyword>
<evidence type="ECO:0000256" key="12">
    <source>
        <dbReference type="ARBA" id="ARBA00033708"/>
    </source>
</evidence>
<keyword evidence="11" id="KW-0739">Sodium transport</keyword>
<evidence type="ECO:0000256" key="3">
    <source>
        <dbReference type="ARBA" id="ARBA00022448"/>
    </source>
</evidence>
<dbReference type="EMBL" id="VFPA01000008">
    <property type="protein sequence ID" value="TQM01920.1"/>
    <property type="molecule type" value="Genomic_DNA"/>
</dbReference>
<evidence type="ECO:0000256" key="13">
    <source>
        <dbReference type="RuleBase" id="RU362091"/>
    </source>
</evidence>
<dbReference type="PANTHER" id="PTHR48086">
    <property type="entry name" value="SODIUM/PROLINE SYMPORTER-RELATED"/>
    <property type="match status" value="1"/>
</dbReference>
<proteinExistence type="inferred from homology"/>
<feature type="transmembrane region" description="Helical" evidence="14">
    <location>
        <begin position="224"/>
        <end position="242"/>
    </location>
</feature>
<dbReference type="RefSeq" id="WP_142064985.1">
    <property type="nucleotide sequence ID" value="NZ_VFPA01000008.1"/>
</dbReference>
<accession>A0A543CXV8</accession>
<dbReference type="PROSITE" id="PS50283">
    <property type="entry name" value="NA_SOLUT_SYMP_3"/>
    <property type="match status" value="1"/>
</dbReference>
<reference evidence="15 16" key="1">
    <citation type="submission" date="2019-06" db="EMBL/GenBank/DDBJ databases">
        <title>Sequencing the genomes of 1000 actinobacteria strains.</title>
        <authorList>
            <person name="Klenk H.-P."/>
        </authorList>
    </citation>
    <scope>NUCLEOTIDE SEQUENCE [LARGE SCALE GENOMIC DNA]</scope>
    <source>
        <strain evidence="15 16">DSM 45301</strain>
    </source>
</reference>
<feature type="transmembrane region" description="Helical" evidence="14">
    <location>
        <begin position="6"/>
        <end position="24"/>
    </location>
</feature>
<dbReference type="Gene3D" id="1.20.1730.10">
    <property type="entry name" value="Sodium/glucose cotransporter"/>
    <property type="match status" value="1"/>
</dbReference>
<evidence type="ECO:0000256" key="7">
    <source>
        <dbReference type="ARBA" id="ARBA00022989"/>
    </source>
</evidence>
<feature type="transmembrane region" description="Helical" evidence="14">
    <location>
        <begin position="76"/>
        <end position="94"/>
    </location>
</feature>
<feature type="transmembrane region" description="Helical" evidence="14">
    <location>
        <begin position="115"/>
        <end position="145"/>
    </location>
</feature>
<dbReference type="InterPro" id="IPR001734">
    <property type="entry name" value="Na/solute_symporter"/>
</dbReference>
<dbReference type="GO" id="GO:0006814">
    <property type="term" value="P:sodium ion transport"/>
    <property type="evidence" value="ECO:0007669"/>
    <property type="project" value="UniProtKB-KW"/>
</dbReference>
<keyword evidence="8" id="KW-0915">Sodium</keyword>
<keyword evidence="9" id="KW-0406">Ion transport</keyword>
<dbReference type="GO" id="GO:0015293">
    <property type="term" value="F:symporter activity"/>
    <property type="evidence" value="ECO:0007669"/>
    <property type="project" value="UniProtKB-KW"/>
</dbReference>
<evidence type="ECO:0000256" key="10">
    <source>
        <dbReference type="ARBA" id="ARBA00023136"/>
    </source>
</evidence>
<comment type="catalytic activity">
    <reaction evidence="12">
        <text>L-proline(in) + Na(+)(in) = L-proline(out) + Na(+)(out)</text>
        <dbReference type="Rhea" id="RHEA:28967"/>
        <dbReference type="ChEBI" id="CHEBI:29101"/>
        <dbReference type="ChEBI" id="CHEBI:60039"/>
    </reaction>
</comment>
<comment type="subcellular location">
    <subcellularLocation>
        <location evidence="1">Cell membrane</location>
        <topology evidence="1">Multi-pass membrane protein</topology>
    </subcellularLocation>
</comment>
<evidence type="ECO:0000256" key="6">
    <source>
        <dbReference type="ARBA" id="ARBA00022847"/>
    </source>
</evidence>
<dbReference type="Pfam" id="PF00474">
    <property type="entry name" value="SSF"/>
    <property type="match status" value="1"/>
</dbReference>
<comment type="similarity">
    <text evidence="2 13">Belongs to the sodium:solute symporter (SSF) (TC 2.A.21) family.</text>
</comment>
<sequence length="484" mass="51050">MNHGYLAVFIGYLVIVLGVGVWGFRRETYNGYVVAERNVNLPLSVGSFFATYISSATVVGFVGYTTLNGAAIFPTYFWGFALGWVTLTLAAARMRGLGLRTVPSLFEARHRSPGLRAFSAAVIVVAFVFSVMTQLVAGSIVLHVVVGIPQVAALVLLAVVLTVYTVMGGLVAVIRTDFLQGALILLGVLSAFAVLLANVGGDLFRIEAGQTDLFKGSISSPTDILAFLLIAWGGVAAQPYYLHRFFAARDAFTARQMIGVGALLATVVYLAIMFIGMALPGVLPADQLGDSAIVYFGLSQGGLLGSLLLVGIVCAVQSTVDSALHLAGVYTTEDILVRMRPGMTEQTRLVLARTVTAVLGALCMAGAIYFVVSGGEFIVTLLNIWLGTLSSALLVPLYGSLLWRRATLAGAVSSSVGGFLGYFVTLAMAEYGGVEAPGHPIFYGFGVSLVAMLAVSLLTRPVSDPEVDRRFFGGGAEPEEVTSR</sequence>
<keyword evidence="3" id="KW-0813">Transport</keyword>
<evidence type="ECO:0000256" key="9">
    <source>
        <dbReference type="ARBA" id="ARBA00023065"/>
    </source>
</evidence>
<feature type="transmembrane region" description="Helical" evidence="14">
    <location>
        <begin position="406"/>
        <end position="429"/>
    </location>
</feature>
<feature type="transmembrane region" description="Helical" evidence="14">
    <location>
        <begin position="151"/>
        <end position="174"/>
    </location>
</feature>
<gene>
    <name evidence="15" type="ORF">FB558_8439</name>
</gene>
<evidence type="ECO:0000313" key="16">
    <source>
        <dbReference type="Proteomes" id="UP000315677"/>
    </source>
</evidence>
<dbReference type="AlphaFoldDB" id="A0A543CXV8"/>
<evidence type="ECO:0000256" key="8">
    <source>
        <dbReference type="ARBA" id="ARBA00023053"/>
    </source>
</evidence>
<evidence type="ECO:0000256" key="5">
    <source>
        <dbReference type="ARBA" id="ARBA00022692"/>
    </source>
</evidence>
<name>A0A543CXV8_9PSEU</name>
<dbReference type="CDD" id="cd10322">
    <property type="entry name" value="SLC5sbd"/>
    <property type="match status" value="1"/>
</dbReference>
<keyword evidence="10 14" id="KW-0472">Membrane</keyword>
<dbReference type="InterPro" id="IPR038377">
    <property type="entry name" value="Na/Glc_symporter_sf"/>
</dbReference>
<dbReference type="PROSITE" id="PS00457">
    <property type="entry name" value="NA_SOLUT_SYMP_2"/>
    <property type="match status" value="1"/>
</dbReference>
<keyword evidence="6" id="KW-0769">Symport</keyword>
<keyword evidence="4" id="KW-1003">Cell membrane</keyword>
<dbReference type="OrthoDB" id="9789704at2"/>
<evidence type="ECO:0000256" key="2">
    <source>
        <dbReference type="ARBA" id="ARBA00006434"/>
    </source>
</evidence>
<comment type="caution">
    <text evidence="15">The sequence shown here is derived from an EMBL/GenBank/DDBJ whole genome shotgun (WGS) entry which is preliminary data.</text>
</comment>
<feature type="transmembrane region" description="Helical" evidence="14">
    <location>
        <begin position="45"/>
        <end position="64"/>
    </location>
</feature>
<dbReference type="InterPro" id="IPR050277">
    <property type="entry name" value="Sodium:Solute_Symporter"/>
</dbReference>
<evidence type="ECO:0000256" key="11">
    <source>
        <dbReference type="ARBA" id="ARBA00023201"/>
    </source>
</evidence>
<dbReference type="Proteomes" id="UP000315677">
    <property type="component" value="Unassembled WGS sequence"/>
</dbReference>
<dbReference type="PANTHER" id="PTHR48086:SF3">
    <property type="entry name" value="SODIUM_PROLINE SYMPORTER"/>
    <property type="match status" value="1"/>
</dbReference>
<evidence type="ECO:0000256" key="14">
    <source>
        <dbReference type="SAM" id="Phobius"/>
    </source>
</evidence>
<evidence type="ECO:0000256" key="1">
    <source>
        <dbReference type="ARBA" id="ARBA00004651"/>
    </source>
</evidence>
<feature type="transmembrane region" description="Helical" evidence="14">
    <location>
        <begin position="377"/>
        <end position="399"/>
    </location>
</feature>
<keyword evidence="16" id="KW-1185">Reference proteome</keyword>
<evidence type="ECO:0000313" key="15">
    <source>
        <dbReference type="EMBL" id="TQM01920.1"/>
    </source>
</evidence>
<feature type="transmembrane region" description="Helical" evidence="14">
    <location>
        <begin position="262"/>
        <end position="283"/>
    </location>
</feature>
<organism evidence="15 16">
    <name type="scientific">Pseudonocardia kunmingensis</name>
    <dbReference type="NCBI Taxonomy" id="630975"/>
    <lineage>
        <taxon>Bacteria</taxon>
        <taxon>Bacillati</taxon>
        <taxon>Actinomycetota</taxon>
        <taxon>Actinomycetes</taxon>
        <taxon>Pseudonocardiales</taxon>
        <taxon>Pseudonocardiaceae</taxon>
        <taxon>Pseudonocardia</taxon>
    </lineage>
</organism>
<keyword evidence="7 14" id="KW-1133">Transmembrane helix</keyword>
<feature type="transmembrane region" description="Helical" evidence="14">
    <location>
        <begin position="181"/>
        <end position="204"/>
    </location>
</feature>